<accession>A0A7S4PMP0</accession>
<name>A0A7S4PMP0_GUITH</name>
<keyword evidence="1" id="KW-0472">Membrane</keyword>
<sequence>MSLGVGSSMAAYGTFERGAGPSRARTHLSYALLAVVALALVVMTRLMFSNEQAVPAVRQQRRQIRQSLAWSGFTYQMQEEADKALRLCKVGLMGPGQHCATHVIPTDLTMWTHSDAGQPEWEESQRVLDVQSSVVPQGPEIGTPGDFGDR</sequence>
<proteinExistence type="predicted"/>
<keyword evidence="1" id="KW-1133">Transmembrane helix</keyword>
<reference evidence="2" key="1">
    <citation type="submission" date="2021-01" db="EMBL/GenBank/DDBJ databases">
        <authorList>
            <person name="Corre E."/>
            <person name="Pelletier E."/>
            <person name="Niang G."/>
            <person name="Scheremetjew M."/>
            <person name="Finn R."/>
            <person name="Kale V."/>
            <person name="Holt S."/>
            <person name="Cochrane G."/>
            <person name="Meng A."/>
            <person name="Brown T."/>
            <person name="Cohen L."/>
        </authorList>
    </citation>
    <scope>NUCLEOTIDE SEQUENCE</scope>
    <source>
        <strain evidence="2">CCMP 2712</strain>
    </source>
</reference>
<dbReference type="EMBL" id="HBKN01049435">
    <property type="protein sequence ID" value="CAE2340078.1"/>
    <property type="molecule type" value="Transcribed_RNA"/>
</dbReference>
<protein>
    <submittedName>
        <fullName evidence="2">Uncharacterized protein</fullName>
    </submittedName>
</protein>
<evidence type="ECO:0000313" key="2">
    <source>
        <dbReference type="EMBL" id="CAE2340078.1"/>
    </source>
</evidence>
<dbReference type="AlphaFoldDB" id="A0A7S4PMP0"/>
<keyword evidence="1" id="KW-0812">Transmembrane</keyword>
<feature type="transmembrane region" description="Helical" evidence="1">
    <location>
        <begin position="28"/>
        <end position="48"/>
    </location>
</feature>
<evidence type="ECO:0000256" key="1">
    <source>
        <dbReference type="SAM" id="Phobius"/>
    </source>
</evidence>
<gene>
    <name evidence="2" type="ORF">GTHE00462_LOCUS38633</name>
</gene>
<organism evidence="2">
    <name type="scientific">Guillardia theta</name>
    <name type="common">Cryptophyte</name>
    <name type="synonym">Cryptomonas phi</name>
    <dbReference type="NCBI Taxonomy" id="55529"/>
    <lineage>
        <taxon>Eukaryota</taxon>
        <taxon>Cryptophyceae</taxon>
        <taxon>Pyrenomonadales</taxon>
        <taxon>Geminigeraceae</taxon>
        <taxon>Guillardia</taxon>
    </lineage>
</organism>